<comment type="caution">
    <text evidence="3">The sequence shown here is derived from an EMBL/GenBank/DDBJ whole genome shotgun (WGS) entry which is preliminary data.</text>
</comment>
<gene>
    <name evidence="3" type="ORF">ACFSTE_00925</name>
</gene>
<keyword evidence="1" id="KW-1133">Transmembrane helix</keyword>
<accession>A0ABW5N1A1</accession>
<name>A0ABW5N1A1_9FLAO</name>
<dbReference type="PROSITE" id="PS50056">
    <property type="entry name" value="TYR_PHOSPHATASE_2"/>
    <property type="match status" value="1"/>
</dbReference>
<dbReference type="SUPFAM" id="SSF52799">
    <property type="entry name" value="(Phosphotyrosine protein) phosphatases II"/>
    <property type="match status" value="1"/>
</dbReference>
<keyword evidence="1" id="KW-0812">Transmembrane</keyword>
<protein>
    <submittedName>
        <fullName evidence="3">Protein phosphatase</fullName>
    </submittedName>
</protein>
<organism evidence="3 4">
    <name type="scientific">Aquimarina hainanensis</name>
    <dbReference type="NCBI Taxonomy" id="1578017"/>
    <lineage>
        <taxon>Bacteria</taxon>
        <taxon>Pseudomonadati</taxon>
        <taxon>Bacteroidota</taxon>
        <taxon>Flavobacteriia</taxon>
        <taxon>Flavobacteriales</taxon>
        <taxon>Flavobacteriaceae</taxon>
        <taxon>Aquimarina</taxon>
    </lineage>
</organism>
<dbReference type="Proteomes" id="UP001597459">
    <property type="component" value="Unassembled WGS sequence"/>
</dbReference>
<sequence length="197" mass="23098">MNVFKKIIFSLLAIAILFTCYYTYHVHVEYRFTEIAKDRVYRSAAMPPDKITQYIKKHRIKTVIDLRIGSVSDPLNPSTDSSLHSEKTTIEKLDQVTYINIPSEQIPNDKNLKDFYRILDKEEAYPVLIHCHHGTGRAILYSALYRIEYENFTNEQARQKTRFPVLLSPFDHGTPKGEWLKKYASREQQKEKILANN</sequence>
<feature type="domain" description="Tyrosine specific protein phosphatases" evidence="2">
    <location>
        <begin position="113"/>
        <end position="162"/>
    </location>
</feature>
<dbReference type="Pfam" id="PF22741">
    <property type="entry name" value="PTP-NADK"/>
    <property type="match status" value="1"/>
</dbReference>
<dbReference type="RefSeq" id="WP_378257979.1">
    <property type="nucleotide sequence ID" value="NZ_JBHSJV010000001.1"/>
</dbReference>
<evidence type="ECO:0000256" key="1">
    <source>
        <dbReference type="SAM" id="Phobius"/>
    </source>
</evidence>
<evidence type="ECO:0000259" key="2">
    <source>
        <dbReference type="PROSITE" id="PS50056"/>
    </source>
</evidence>
<dbReference type="InterPro" id="IPR000387">
    <property type="entry name" value="Tyr_Pase_dom"/>
</dbReference>
<proteinExistence type="predicted"/>
<keyword evidence="4" id="KW-1185">Reference proteome</keyword>
<evidence type="ECO:0000313" key="3">
    <source>
        <dbReference type="EMBL" id="MFD2589372.1"/>
    </source>
</evidence>
<keyword evidence="1" id="KW-0472">Membrane</keyword>
<dbReference type="EMBL" id="JBHULX010000001">
    <property type="protein sequence ID" value="MFD2589372.1"/>
    <property type="molecule type" value="Genomic_DNA"/>
</dbReference>
<reference evidence="4" key="1">
    <citation type="journal article" date="2019" name="Int. J. Syst. Evol. Microbiol.">
        <title>The Global Catalogue of Microorganisms (GCM) 10K type strain sequencing project: providing services to taxonomists for standard genome sequencing and annotation.</title>
        <authorList>
            <consortium name="The Broad Institute Genomics Platform"/>
            <consortium name="The Broad Institute Genome Sequencing Center for Infectious Disease"/>
            <person name="Wu L."/>
            <person name="Ma J."/>
        </authorList>
    </citation>
    <scope>NUCLEOTIDE SEQUENCE [LARGE SCALE GENOMIC DNA]</scope>
    <source>
        <strain evidence="4">KCTC 42423</strain>
    </source>
</reference>
<evidence type="ECO:0000313" key="4">
    <source>
        <dbReference type="Proteomes" id="UP001597459"/>
    </source>
</evidence>
<feature type="transmembrane region" description="Helical" evidence="1">
    <location>
        <begin position="7"/>
        <end position="24"/>
    </location>
</feature>
<dbReference type="InterPro" id="IPR055214">
    <property type="entry name" value="PTP-NADK"/>
</dbReference>
<dbReference type="InterPro" id="IPR029021">
    <property type="entry name" value="Prot-tyrosine_phosphatase-like"/>
</dbReference>
<dbReference type="Gene3D" id="3.90.190.10">
    <property type="entry name" value="Protein tyrosine phosphatase superfamily"/>
    <property type="match status" value="1"/>
</dbReference>